<proteinExistence type="predicted"/>
<feature type="domain" description="HTH CENPB-type" evidence="3">
    <location>
        <begin position="171"/>
        <end position="244"/>
    </location>
</feature>
<dbReference type="Pfam" id="PF05699">
    <property type="entry name" value="Dimer_Tnp_hAT"/>
    <property type="match status" value="1"/>
</dbReference>
<feature type="compositionally biased region" description="Basic and acidic residues" evidence="2">
    <location>
        <begin position="136"/>
        <end position="155"/>
    </location>
</feature>
<dbReference type="OrthoDB" id="10050977at2759"/>
<evidence type="ECO:0000256" key="1">
    <source>
        <dbReference type="ARBA" id="ARBA00023125"/>
    </source>
</evidence>
<dbReference type="EMBL" id="CAJNOC010001373">
    <property type="protein sequence ID" value="CAF0859130.1"/>
    <property type="molecule type" value="Genomic_DNA"/>
</dbReference>
<dbReference type="InterPro" id="IPR006600">
    <property type="entry name" value="HTH_CenpB_DNA-bd_dom"/>
</dbReference>
<dbReference type="AlphaFoldDB" id="A0A813WR49"/>
<dbReference type="Proteomes" id="UP000663879">
    <property type="component" value="Unassembled WGS sequence"/>
</dbReference>
<dbReference type="GO" id="GO:0046983">
    <property type="term" value="F:protein dimerization activity"/>
    <property type="evidence" value="ECO:0007669"/>
    <property type="project" value="InterPro"/>
</dbReference>
<comment type="caution">
    <text evidence="4">The sequence shown here is derived from an EMBL/GenBank/DDBJ whole genome shotgun (WGS) entry which is preliminary data.</text>
</comment>
<accession>A0A813WR49</accession>
<reference evidence="4" key="1">
    <citation type="submission" date="2021-02" db="EMBL/GenBank/DDBJ databases">
        <authorList>
            <person name="Nowell W R."/>
        </authorList>
    </citation>
    <scope>NUCLEOTIDE SEQUENCE</scope>
    <source>
        <strain evidence="4">Ploen Becks lab</strain>
    </source>
</reference>
<evidence type="ECO:0000256" key="2">
    <source>
        <dbReference type="SAM" id="MobiDB-lite"/>
    </source>
</evidence>
<dbReference type="InterPro" id="IPR012337">
    <property type="entry name" value="RNaseH-like_sf"/>
</dbReference>
<evidence type="ECO:0000259" key="3">
    <source>
        <dbReference type="PROSITE" id="PS51253"/>
    </source>
</evidence>
<dbReference type="Pfam" id="PF03221">
    <property type="entry name" value="HTH_Tnp_Tc5"/>
    <property type="match status" value="1"/>
</dbReference>
<dbReference type="Gene3D" id="1.10.10.60">
    <property type="entry name" value="Homeodomain-like"/>
    <property type="match status" value="1"/>
</dbReference>
<dbReference type="PROSITE" id="PS51253">
    <property type="entry name" value="HTH_CENPB"/>
    <property type="match status" value="1"/>
</dbReference>
<protein>
    <recommendedName>
        <fullName evidence="3">HTH CENPB-type domain-containing protein</fullName>
    </recommendedName>
</protein>
<dbReference type="SMART" id="SM00674">
    <property type="entry name" value="CENPB"/>
    <property type="match status" value="1"/>
</dbReference>
<evidence type="ECO:0000313" key="4">
    <source>
        <dbReference type="EMBL" id="CAF0859130.1"/>
    </source>
</evidence>
<organism evidence="4 5">
    <name type="scientific">Brachionus calyciflorus</name>
    <dbReference type="NCBI Taxonomy" id="104777"/>
    <lineage>
        <taxon>Eukaryota</taxon>
        <taxon>Metazoa</taxon>
        <taxon>Spiralia</taxon>
        <taxon>Gnathifera</taxon>
        <taxon>Rotifera</taxon>
        <taxon>Eurotatoria</taxon>
        <taxon>Monogononta</taxon>
        <taxon>Pseudotrocha</taxon>
        <taxon>Ploima</taxon>
        <taxon>Brachionidae</taxon>
        <taxon>Brachionus</taxon>
    </lineage>
</organism>
<gene>
    <name evidence="4" type="ORF">OXX778_LOCUS9346</name>
</gene>
<name>A0A813WR49_9BILA</name>
<keyword evidence="1" id="KW-0238">DNA-binding</keyword>
<sequence>MAMILSGLKYMEKKRKPLITIIQEIKKASNSTNKKVHQKLNWDSDSDEENEKLDILTEIKGYLANDNNYDDMSLWKLKQVEFPILSSLASVILAAQATSYPSERLFSLAGYQLWDRRNQTENLKKSDTNIIKYESKNKSPEKEVDNEVKLGDKPQSDPNQLPDNSNSALRVSGGGRKPFYPELEQAICEWLVQGRRDKKVINYLGIKRKAKQIFKELYPGMNPTKASSRWILGFAKRYSLSYRKSTHKSQHTNKLFDEERLVIVDYLCKISSLIKQYKSEYVINMDETPIYFDMN</sequence>
<feature type="region of interest" description="Disordered" evidence="2">
    <location>
        <begin position="136"/>
        <end position="168"/>
    </location>
</feature>
<evidence type="ECO:0000313" key="5">
    <source>
        <dbReference type="Proteomes" id="UP000663879"/>
    </source>
</evidence>
<keyword evidence="5" id="KW-1185">Reference proteome</keyword>
<dbReference type="InterPro" id="IPR009057">
    <property type="entry name" value="Homeodomain-like_sf"/>
</dbReference>
<dbReference type="GO" id="GO:0003677">
    <property type="term" value="F:DNA binding"/>
    <property type="evidence" value="ECO:0007669"/>
    <property type="project" value="UniProtKB-KW"/>
</dbReference>
<dbReference type="SUPFAM" id="SSF53098">
    <property type="entry name" value="Ribonuclease H-like"/>
    <property type="match status" value="1"/>
</dbReference>
<dbReference type="SUPFAM" id="SSF46689">
    <property type="entry name" value="Homeodomain-like"/>
    <property type="match status" value="1"/>
</dbReference>
<dbReference type="InterPro" id="IPR008906">
    <property type="entry name" value="HATC_C_dom"/>
</dbReference>
<feature type="compositionally biased region" description="Polar residues" evidence="2">
    <location>
        <begin position="156"/>
        <end position="168"/>
    </location>
</feature>